<reference evidence="1 2" key="1">
    <citation type="submission" date="2020-07" db="EMBL/GenBank/DDBJ databases">
        <title>Thermoactinomyces phylogeny.</title>
        <authorList>
            <person name="Dunlap C."/>
        </authorList>
    </citation>
    <scope>NUCLEOTIDE SEQUENCE [LARGE SCALE GENOMIC DNA]</scope>
    <source>
        <strain evidence="1 2">AMNI-1</strain>
    </source>
</reference>
<comment type="caution">
    <text evidence="1">The sequence shown here is derived from an EMBL/GenBank/DDBJ whole genome shotgun (WGS) entry which is preliminary data.</text>
</comment>
<dbReference type="EMBL" id="JACEOL010000016">
    <property type="protein sequence ID" value="MBA4601735.1"/>
    <property type="molecule type" value="Genomic_DNA"/>
</dbReference>
<organism evidence="1 2">
    <name type="scientific">Thermoactinomyces mirandus</name>
    <dbReference type="NCBI Taxonomy" id="2756294"/>
    <lineage>
        <taxon>Bacteria</taxon>
        <taxon>Bacillati</taxon>
        <taxon>Bacillota</taxon>
        <taxon>Bacilli</taxon>
        <taxon>Bacillales</taxon>
        <taxon>Thermoactinomycetaceae</taxon>
        <taxon>Thermoactinomyces</taxon>
    </lineage>
</organism>
<name>A0A7W1XRJ1_9BACL</name>
<dbReference type="AlphaFoldDB" id="A0A7W1XRJ1"/>
<dbReference type="Proteomes" id="UP000538292">
    <property type="component" value="Unassembled WGS sequence"/>
</dbReference>
<evidence type="ECO:0000313" key="2">
    <source>
        <dbReference type="Proteomes" id="UP000538292"/>
    </source>
</evidence>
<evidence type="ECO:0008006" key="3">
    <source>
        <dbReference type="Google" id="ProtNLM"/>
    </source>
</evidence>
<protein>
    <recommendedName>
        <fullName evidence="3">Immunity protein Imm3</fullName>
    </recommendedName>
</protein>
<accession>A0A7W1XRJ1</accession>
<dbReference type="InterPro" id="IPR025678">
    <property type="entry name" value="Imm3"/>
</dbReference>
<evidence type="ECO:0000313" key="1">
    <source>
        <dbReference type="EMBL" id="MBA4601735.1"/>
    </source>
</evidence>
<sequence>MVDWQYDELLNAVKETYEDFVDRKLSYKLAFARTSYEYETVCNEGKTERLLVYTALGEIALTHEKVFIGVIDAIKKELTSVNFNDLQHELTPEEIEDLSKRINRVLKGLESVQIDYSPIA</sequence>
<dbReference type="Pfam" id="PF14425">
    <property type="entry name" value="Imm3"/>
    <property type="match status" value="1"/>
</dbReference>
<keyword evidence="2" id="KW-1185">Reference proteome</keyword>
<dbReference type="RefSeq" id="WP_181738534.1">
    <property type="nucleotide sequence ID" value="NZ_JACEOL010000016.1"/>
</dbReference>
<proteinExistence type="predicted"/>
<gene>
    <name evidence="1" type="ORF">H2C83_05235</name>
</gene>